<evidence type="ECO:0000256" key="1">
    <source>
        <dbReference type="SAM" id="Phobius"/>
    </source>
</evidence>
<proteinExistence type="predicted"/>
<dbReference type="GeneTree" id="ENSGT00990000205848"/>
<reference evidence="2" key="2">
    <citation type="submission" date="2025-08" db="UniProtKB">
        <authorList>
            <consortium name="Ensembl"/>
        </authorList>
    </citation>
    <scope>IDENTIFICATION</scope>
</reference>
<protein>
    <submittedName>
        <fullName evidence="2">Uncharacterized protein</fullName>
    </submittedName>
</protein>
<evidence type="ECO:0000313" key="3">
    <source>
        <dbReference type="Proteomes" id="UP000472263"/>
    </source>
</evidence>
<feature type="transmembrane region" description="Helical" evidence="1">
    <location>
        <begin position="12"/>
        <end position="32"/>
    </location>
</feature>
<evidence type="ECO:0000313" key="2">
    <source>
        <dbReference type="Ensembl" id="ENSMMDP00005016728.1"/>
    </source>
</evidence>
<dbReference type="AlphaFoldDB" id="A0A667XR23"/>
<keyword evidence="3" id="KW-1185">Reference proteome</keyword>
<sequence>METLHEAIGLEWIDGRSVLIFVCVFLLFADVWKNRVPRNFPPRPWSLPILGDLLRVASHKRHLQIIQVSYRCILCEPF</sequence>
<dbReference type="InParanoid" id="A0A667XR23"/>
<reference evidence="2" key="1">
    <citation type="submission" date="2019-06" db="EMBL/GenBank/DDBJ databases">
        <authorList>
            <consortium name="Wellcome Sanger Institute Data Sharing"/>
        </authorList>
    </citation>
    <scope>NUCLEOTIDE SEQUENCE [LARGE SCALE GENOMIC DNA]</scope>
</reference>
<dbReference type="Ensembl" id="ENSMMDT00005017158.1">
    <property type="protein sequence ID" value="ENSMMDP00005016728.1"/>
    <property type="gene ID" value="ENSMMDG00005008464.1"/>
</dbReference>
<keyword evidence="1" id="KW-0812">Transmembrane</keyword>
<organism evidence="2 3">
    <name type="scientific">Myripristis murdjan</name>
    <name type="common">pinecone soldierfish</name>
    <dbReference type="NCBI Taxonomy" id="586833"/>
    <lineage>
        <taxon>Eukaryota</taxon>
        <taxon>Metazoa</taxon>
        <taxon>Chordata</taxon>
        <taxon>Craniata</taxon>
        <taxon>Vertebrata</taxon>
        <taxon>Euteleostomi</taxon>
        <taxon>Actinopterygii</taxon>
        <taxon>Neopterygii</taxon>
        <taxon>Teleostei</taxon>
        <taxon>Neoteleostei</taxon>
        <taxon>Acanthomorphata</taxon>
        <taxon>Holocentriformes</taxon>
        <taxon>Holocentridae</taxon>
        <taxon>Myripristis</taxon>
    </lineage>
</organism>
<name>A0A667XR23_9TELE</name>
<dbReference type="Proteomes" id="UP000472263">
    <property type="component" value="Chromosome 4"/>
</dbReference>
<accession>A0A667XR23</accession>
<keyword evidence="1" id="KW-0472">Membrane</keyword>
<keyword evidence="1" id="KW-1133">Transmembrane helix</keyword>
<reference evidence="2" key="3">
    <citation type="submission" date="2025-09" db="UniProtKB">
        <authorList>
            <consortium name="Ensembl"/>
        </authorList>
    </citation>
    <scope>IDENTIFICATION</scope>
</reference>